<keyword evidence="1" id="KW-0472">Membrane</keyword>
<keyword evidence="1" id="KW-0812">Transmembrane</keyword>
<gene>
    <name evidence="2" type="ORF">METZ01_LOCUS278179</name>
</gene>
<accession>A0A382KP28</accession>
<keyword evidence="1" id="KW-1133">Transmembrane helix</keyword>
<feature type="non-terminal residue" evidence="2">
    <location>
        <position position="371"/>
    </location>
</feature>
<protein>
    <submittedName>
        <fullName evidence="2">Uncharacterized protein</fullName>
    </submittedName>
</protein>
<reference evidence="2" key="1">
    <citation type="submission" date="2018-05" db="EMBL/GenBank/DDBJ databases">
        <authorList>
            <person name="Lanie J.A."/>
            <person name="Ng W.-L."/>
            <person name="Kazmierczak K.M."/>
            <person name="Andrzejewski T.M."/>
            <person name="Davidsen T.M."/>
            <person name="Wayne K.J."/>
            <person name="Tettelin H."/>
            <person name="Glass J.I."/>
            <person name="Rusch D."/>
            <person name="Podicherti R."/>
            <person name="Tsui H.-C.T."/>
            <person name="Winkler M.E."/>
        </authorList>
    </citation>
    <scope>NUCLEOTIDE SEQUENCE</scope>
</reference>
<evidence type="ECO:0000313" key="2">
    <source>
        <dbReference type="EMBL" id="SVC25325.1"/>
    </source>
</evidence>
<dbReference type="AlphaFoldDB" id="A0A382KP28"/>
<feature type="transmembrane region" description="Helical" evidence="1">
    <location>
        <begin position="47"/>
        <end position="67"/>
    </location>
</feature>
<sequence>MIKRLITLPSLYGKPFAIMNIILLAPLEMFHDRFTDYKKNFCIHNGFYHLLLIYFLLVIKIGAGVTVTGGKTGRNVPGYFNETNEVTITITLNGDQASGESDDLSTTKITVHAGFSSQNDNISITRSLEVIGFTLSSTGNDNTHTYTITNQNLIDRNGSAPTNKYFDLNIRFYDGSTDGWVDSDNDGVLDADGISVAAAVGNNASLTIGGALASGGSCDFGSDGRIVTILSAGDDAGISFTVVGTKLNGEDLDESITGANAGTATGTKYFRTVTGITAVGNPAGNVSAGVNTKKADADDIYAVNFPEDYLQYERNDPWLNLRVMRASGWTSSSGVDFSTQEVKIDPNEVLSNHTILGITYKNYIKFTDDNG</sequence>
<organism evidence="2">
    <name type="scientific">marine metagenome</name>
    <dbReference type="NCBI Taxonomy" id="408172"/>
    <lineage>
        <taxon>unclassified sequences</taxon>
        <taxon>metagenomes</taxon>
        <taxon>ecological metagenomes</taxon>
    </lineage>
</organism>
<dbReference type="EMBL" id="UINC01081458">
    <property type="protein sequence ID" value="SVC25325.1"/>
    <property type="molecule type" value="Genomic_DNA"/>
</dbReference>
<feature type="transmembrane region" description="Helical" evidence="1">
    <location>
        <begin position="6"/>
        <end position="27"/>
    </location>
</feature>
<name>A0A382KP28_9ZZZZ</name>
<evidence type="ECO:0000256" key="1">
    <source>
        <dbReference type="SAM" id="Phobius"/>
    </source>
</evidence>
<proteinExistence type="predicted"/>